<accession>A0A8T0H3H1</accession>
<feature type="signal peptide" evidence="1">
    <location>
        <begin position="1"/>
        <end position="22"/>
    </location>
</feature>
<sequence length="81" mass="9078">MMFTNFLAAWKLEWCSLGAVMGSPVFSCEDLKCKVLTSSSTEPYMIFTNFLCRLPLLLGVRSCCNDSYGWSSFKCLALVTL</sequence>
<evidence type="ECO:0000313" key="3">
    <source>
        <dbReference type="Proteomes" id="UP000822688"/>
    </source>
</evidence>
<evidence type="ECO:0000313" key="2">
    <source>
        <dbReference type="EMBL" id="KAG0565860.1"/>
    </source>
</evidence>
<dbReference type="AlphaFoldDB" id="A0A8T0H3H1"/>
<reference evidence="2" key="1">
    <citation type="submission" date="2020-06" db="EMBL/GenBank/DDBJ databases">
        <title>WGS assembly of Ceratodon purpureus strain R40.</title>
        <authorList>
            <person name="Carey S.B."/>
            <person name="Jenkins J."/>
            <person name="Shu S."/>
            <person name="Lovell J.T."/>
            <person name="Sreedasyam A."/>
            <person name="Maumus F."/>
            <person name="Tiley G.P."/>
            <person name="Fernandez-Pozo N."/>
            <person name="Barry K."/>
            <person name="Chen C."/>
            <person name="Wang M."/>
            <person name="Lipzen A."/>
            <person name="Daum C."/>
            <person name="Saski C.A."/>
            <person name="Payton A.C."/>
            <person name="Mcbreen J.C."/>
            <person name="Conrad R.E."/>
            <person name="Kollar L.M."/>
            <person name="Olsson S."/>
            <person name="Huttunen S."/>
            <person name="Landis J.B."/>
            <person name="Wickett N.J."/>
            <person name="Johnson M.G."/>
            <person name="Rensing S.A."/>
            <person name="Grimwood J."/>
            <person name="Schmutz J."/>
            <person name="Mcdaniel S.F."/>
        </authorList>
    </citation>
    <scope>NUCLEOTIDE SEQUENCE</scope>
    <source>
        <strain evidence="2">R40</strain>
    </source>
</reference>
<dbReference type="Proteomes" id="UP000822688">
    <property type="component" value="Chromosome 7"/>
</dbReference>
<comment type="caution">
    <text evidence="2">The sequence shown here is derived from an EMBL/GenBank/DDBJ whole genome shotgun (WGS) entry which is preliminary data.</text>
</comment>
<keyword evidence="3" id="KW-1185">Reference proteome</keyword>
<keyword evidence="1" id="KW-0732">Signal</keyword>
<gene>
    <name evidence="2" type="ORF">KC19_7G018600</name>
</gene>
<proteinExistence type="predicted"/>
<evidence type="ECO:0008006" key="4">
    <source>
        <dbReference type="Google" id="ProtNLM"/>
    </source>
</evidence>
<organism evidence="2 3">
    <name type="scientific">Ceratodon purpureus</name>
    <name type="common">Fire moss</name>
    <name type="synonym">Dicranum purpureum</name>
    <dbReference type="NCBI Taxonomy" id="3225"/>
    <lineage>
        <taxon>Eukaryota</taxon>
        <taxon>Viridiplantae</taxon>
        <taxon>Streptophyta</taxon>
        <taxon>Embryophyta</taxon>
        <taxon>Bryophyta</taxon>
        <taxon>Bryophytina</taxon>
        <taxon>Bryopsida</taxon>
        <taxon>Dicranidae</taxon>
        <taxon>Pseudoditrichales</taxon>
        <taxon>Ditrichaceae</taxon>
        <taxon>Ceratodon</taxon>
    </lineage>
</organism>
<feature type="chain" id="PRO_5035829278" description="Secreted protein" evidence="1">
    <location>
        <begin position="23"/>
        <end position="81"/>
    </location>
</feature>
<dbReference type="EMBL" id="CM026428">
    <property type="protein sequence ID" value="KAG0565860.1"/>
    <property type="molecule type" value="Genomic_DNA"/>
</dbReference>
<name>A0A8T0H3H1_CERPU</name>
<protein>
    <recommendedName>
        <fullName evidence="4">Secreted protein</fullName>
    </recommendedName>
</protein>
<evidence type="ECO:0000256" key="1">
    <source>
        <dbReference type="SAM" id="SignalP"/>
    </source>
</evidence>